<accession>A0A150KLM8</accession>
<dbReference type="KEGG" id="hspo:JGZ69_16250"/>
<dbReference type="Gene3D" id="3.40.1090.10">
    <property type="entry name" value="Cytosolic phospholipase A2 catalytic domain"/>
    <property type="match status" value="2"/>
</dbReference>
<feature type="short sequence motif" description="DGA/G" evidence="2">
    <location>
        <begin position="185"/>
        <end position="187"/>
    </location>
</feature>
<feature type="domain" description="PNPLA" evidence="3">
    <location>
        <begin position="5"/>
        <end position="198"/>
    </location>
</feature>
<name>A0A150KLM8_9BACI</name>
<dbReference type="GO" id="GO:0016042">
    <property type="term" value="P:lipid catabolic process"/>
    <property type="evidence" value="ECO:0007669"/>
    <property type="project" value="UniProtKB-UniRule"/>
</dbReference>
<evidence type="ECO:0000313" key="6">
    <source>
        <dbReference type="Proteomes" id="UP000075666"/>
    </source>
</evidence>
<dbReference type="InterPro" id="IPR002641">
    <property type="entry name" value="PNPLA_dom"/>
</dbReference>
<keyword evidence="6" id="KW-1185">Reference proteome</keyword>
<dbReference type="Pfam" id="PF01734">
    <property type="entry name" value="Patatin"/>
    <property type="match status" value="1"/>
</dbReference>
<keyword evidence="2" id="KW-0442">Lipid degradation</keyword>
<dbReference type="EMBL" id="LQYN01000097">
    <property type="protein sequence ID" value="KYC95091.1"/>
    <property type="molecule type" value="Genomic_DNA"/>
</dbReference>
<dbReference type="EMBL" id="CP066701">
    <property type="protein sequence ID" value="QQX24342.1"/>
    <property type="molecule type" value="Genomic_DNA"/>
</dbReference>
<dbReference type="PANTHER" id="PTHR46394:SF1">
    <property type="entry name" value="PNPLA DOMAIN-CONTAINING PROTEIN"/>
    <property type="match status" value="1"/>
</dbReference>
<dbReference type="Proteomes" id="UP000075666">
    <property type="component" value="Unassembled WGS sequence"/>
</dbReference>
<dbReference type="InterPro" id="IPR016035">
    <property type="entry name" value="Acyl_Trfase/lysoPLipase"/>
</dbReference>
<dbReference type="GO" id="GO:0016787">
    <property type="term" value="F:hydrolase activity"/>
    <property type="evidence" value="ECO:0007669"/>
    <property type="project" value="UniProtKB-UniRule"/>
</dbReference>
<dbReference type="PANTHER" id="PTHR46394">
    <property type="entry name" value="ANNEXIN"/>
    <property type="match status" value="1"/>
</dbReference>
<dbReference type="SUPFAM" id="SSF52151">
    <property type="entry name" value="FabD/lysophospholipase-like"/>
    <property type="match status" value="1"/>
</dbReference>
<reference evidence="4 6" key="1">
    <citation type="submission" date="2016-01" db="EMBL/GenBank/DDBJ databases">
        <title>Genome Sequences of Twelve Sporeforming Bacillus Species Isolated from Foods.</title>
        <authorList>
            <person name="Berendsen E.M."/>
            <person name="Wells-Bennik M.H."/>
            <person name="Krawcyk A.O."/>
            <person name="De Jong A."/>
            <person name="Holsappel S."/>
            <person name="Eijlander R.T."/>
            <person name="Kuipers O.P."/>
        </authorList>
    </citation>
    <scope>NUCLEOTIDE SEQUENCE [LARGE SCALE GENOMIC DNA]</scope>
    <source>
        <strain evidence="4 6">B4102</strain>
    </source>
</reference>
<dbReference type="GeneID" id="62500386"/>
<proteinExistence type="predicted"/>
<reference evidence="5 7" key="2">
    <citation type="submission" date="2020-12" db="EMBL/GenBank/DDBJ databases">
        <title>Taxonomic evaluation of the Bacillus sporothermodurans group of bacteria based on whole genome sequences.</title>
        <authorList>
            <person name="Fiedler G."/>
            <person name="Herbstmann A.-D."/>
            <person name="Doll E."/>
            <person name="Wenning M."/>
            <person name="Brinks E."/>
            <person name="Kabisch J."/>
            <person name="Breitenwieser F."/>
            <person name="Lappann M."/>
            <person name="Boehnlein C."/>
            <person name="Franz C."/>
        </authorList>
    </citation>
    <scope>NUCLEOTIDE SEQUENCE [LARGE SCALE GENOMIC DNA]</scope>
    <source>
        <strain evidence="5 7">DSM 10599</strain>
    </source>
</reference>
<dbReference type="STRING" id="46224.B4102_1362"/>
<organism evidence="4 6">
    <name type="scientific">Heyndrickxia sporothermodurans</name>
    <dbReference type="NCBI Taxonomy" id="46224"/>
    <lineage>
        <taxon>Bacteria</taxon>
        <taxon>Bacillati</taxon>
        <taxon>Bacillota</taxon>
        <taxon>Bacilli</taxon>
        <taxon>Bacillales</taxon>
        <taxon>Bacillaceae</taxon>
        <taxon>Heyndrickxia</taxon>
    </lineage>
</organism>
<keyword evidence="2" id="KW-0378">Hydrolase</keyword>
<sequence>MDIDGVFSGGGIKGLALIGAYEELESQGFTFNRVAGTSAGSIIAGFIAAGYSSQEMKNLFSQVPYESLLDSWKTWMPIPKQISKWIFLYWRLGLYRGKALEDWLREMLGAKGIYTFADLPKDSLKVVASDLSNGRLLVLPDDLVQYGIPIDSFPVARAIRMSCSIPYFFEPVKLKSLEGISVIVDGGVLSNFPMWIFVNNETKKKRPVVGVSLSYDLKEHPKHMIKNGIQLFNALFETMKEAHDSRYISRKHEKDIVFISAENYVSTDFQISEEKKDALIKLGRMKTKEFLKTWTY</sequence>
<keyword evidence="1 2" id="KW-0443">Lipid metabolism</keyword>
<feature type="active site" description="Nucleophile" evidence="2">
    <location>
        <position position="38"/>
    </location>
</feature>
<dbReference type="Proteomes" id="UP000595512">
    <property type="component" value="Chromosome"/>
</dbReference>
<dbReference type="CDD" id="cd07207">
    <property type="entry name" value="Pat_ExoU_VipD_like"/>
    <property type="match status" value="1"/>
</dbReference>
<evidence type="ECO:0000313" key="4">
    <source>
        <dbReference type="EMBL" id="KYC95091.1"/>
    </source>
</evidence>
<feature type="short sequence motif" description="GXGXXG" evidence="2">
    <location>
        <begin position="9"/>
        <end position="14"/>
    </location>
</feature>
<gene>
    <name evidence="4" type="ORF">B4102_1362</name>
    <name evidence="5" type="ORF">JGZ69_16250</name>
</gene>
<evidence type="ECO:0000313" key="5">
    <source>
        <dbReference type="EMBL" id="QQX24342.1"/>
    </source>
</evidence>
<evidence type="ECO:0000256" key="1">
    <source>
        <dbReference type="ARBA" id="ARBA00023098"/>
    </source>
</evidence>
<evidence type="ECO:0000313" key="7">
    <source>
        <dbReference type="Proteomes" id="UP000595512"/>
    </source>
</evidence>
<dbReference type="PROSITE" id="PS51635">
    <property type="entry name" value="PNPLA"/>
    <property type="match status" value="1"/>
</dbReference>
<protein>
    <submittedName>
        <fullName evidence="5">Patatin-like phospholipase family protein</fullName>
    </submittedName>
</protein>
<dbReference type="InterPro" id="IPR052580">
    <property type="entry name" value="Lipid_Hydrolase"/>
</dbReference>
<dbReference type="PATRIC" id="fig|46224.3.peg.102"/>
<dbReference type="OrthoDB" id="9770965at2"/>
<dbReference type="AlphaFoldDB" id="A0A150KLM8"/>
<evidence type="ECO:0000259" key="3">
    <source>
        <dbReference type="PROSITE" id="PS51635"/>
    </source>
</evidence>
<feature type="short sequence motif" description="GXSXG" evidence="2">
    <location>
        <begin position="36"/>
        <end position="40"/>
    </location>
</feature>
<dbReference type="RefSeq" id="WP_066234431.1">
    <property type="nucleotide sequence ID" value="NZ_CP066701.1"/>
</dbReference>
<feature type="active site" description="Proton acceptor" evidence="2">
    <location>
        <position position="185"/>
    </location>
</feature>
<evidence type="ECO:0000256" key="2">
    <source>
        <dbReference type="PROSITE-ProRule" id="PRU01161"/>
    </source>
</evidence>